<keyword evidence="3" id="KW-1185">Reference proteome</keyword>
<proteinExistence type="predicted"/>
<dbReference type="PANTHER" id="PTHR33332">
    <property type="entry name" value="REVERSE TRANSCRIPTASE DOMAIN-CONTAINING PROTEIN"/>
    <property type="match status" value="1"/>
</dbReference>
<gene>
    <name evidence="2" type="ORF">GRJ2_003253500</name>
</gene>
<feature type="domain" description="Reverse transcriptase" evidence="1">
    <location>
        <begin position="1"/>
        <end position="172"/>
    </location>
</feature>
<dbReference type="PRINTS" id="PR01345">
    <property type="entry name" value="CERVTRCPTASE"/>
</dbReference>
<evidence type="ECO:0000313" key="2">
    <source>
        <dbReference type="EMBL" id="GAB0207878.1"/>
    </source>
</evidence>
<dbReference type="SUPFAM" id="SSF56672">
    <property type="entry name" value="DNA/RNA polymerases"/>
    <property type="match status" value="1"/>
</dbReference>
<comment type="caution">
    <text evidence="2">The sequence shown here is derived from an EMBL/GenBank/DDBJ whole genome shotgun (WGS) entry which is preliminary data.</text>
</comment>
<dbReference type="Pfam" id="PF00078">
    <property type="entry name" value="RVT_1"/>
    <property type="match status" value="1"/>
</dbReference>
<evidence type="ECO:0000259" key="1">
    <source>
        <dbReference type="PROSITE" id="PS50878"/>
    </source>
</evidence>
<dbReference type="InterPro" id="IPR000477">
    <property type="entry name" value="RT_dom"/>
</dbReference>
<organism evidence="2 3">
    <name type="scientific">Grus japonensis</name>
    <name type="common">Japanese crane</name>
    <name type="synonym">Red-crowned crane</name>
    <dbReference type="NCBI Taxonomy" id="30415"/>
    <lineage>
        <taxon>Eukaryota</taxon>
        <taxon>Metazoa</taxon>
        <taxon>Chordata</taxon>
        <taxon>Craniata</taxon>
        <taxon>Vertebrata</taxon>
        <taxon>Euteleostomi</taxon>
        <taxon>Archelosauria</taxon>
        <taxon>Archosauria</taxon>
        <taxon>Dinosauria</taxon>
        <taxon>Saurischia</taxon>
        <taxon>Theropoda</taxon>
        <taxon>Coelurosauria</taxon>
        <taxon>Aves</taxon>
        <taxon>Neognathae</taxon>
        <taxon>Neoaves</taxon>
        <taxon>Gruiformes</taxon>
        <taxon>Gruidae</taxon>
        <taxon>Grus</taxon>
    </lineage>
</organism>
<dbReference type="PROSITE" id="PS50878">
    <property type="entry name" value="RT_POL"/>
    <property type="match status" value="1"/>
</dbReference>
<protein>
    <submittedName>
        <fullName evidence="2">Mitochondrial enolase superfamily member 1</fullName>
    </submittedName>
</protein>
<evidence type="ECO:0000313" key="3">
    <source>
        <dbReference type="Proteomes" id="UP001623348"/>
    </source>
</evidence>
<dbReference type="Proteomes" id="UP001623348">
    <property type="component" value="Unassembled WGS sequence"/>
</dbReference>
<dbReference type="EMBL" id="BAAFJT010000246">
    <property type="protein sequence ID" value="GAB0207878.1"/>
    <property type="molecule type" value="Genomic_DNA"/>
</dbReference>
<reference evidence="2 3" key="1">
    <citation type="submission" date="2024-06" db="EMBL/GenBank/DDBJ databases">
        <title>The draft genome of Grus japonensis, version 3.</title>
        <authorList>
            <person name="Nabeshima K."/>
            <person name="Suzuki S."/>
            <person name="Onuma M."/>
        </authorList>
    </citation>
    <scope>NUCLEOTIDE SEQUENCE [LARGE SCALE GENOMIC DNA]</scope>
    <source>
        <strain evidence="2 3">451A</strain>
    </source>
</reference>
<dbReference type="AlphaFoldDB" id="A0ABC9YCS9"/>
<accession>A0ABC9YCS9</accession>
<sequence>MTGLVDEGKSVDIVYLDFSKAFDIVSHKIFIGKLMKYALDEQTMRGIENWLNGWNQRVVISGMKSSWRPVISGLPQGSILGPVLFNIFINDLDDGAECTISKFADDTKLGGVVAIQRDLNKLEKRADRNLMWFNKGKCQVLHLGRNKPRHQYMLEATQVESSLAEKDLGVLVDTKLNMSQRCALAVKKANGILGCIRRNVASRLREVILPLYSALVRPHLESCPSLGSPVQERHGHTGATKMIKGLEERLRNLGLFTLKKRRLRWGSHQCVQIPEGRV</sequence>
<dbReference type="InterPro" id="IPR043502">
    <property type="entry name" value="DNA/RNA_pol_sf"/>
</dbReference>
<name>A0ABC9YCS9_GRUJA</name>